<dbReference type="Gene3D" id="1.10.167.10">
    <property type="entry name" value="Regulator of G-protein Signalling 4, domain 2"/>
    <property type="match status" value="1"/>
</dbReference>
<reference evidence="2" key="2">
    <citation type="submission" date="2025-09" db="UniProtKB">
        <authorList>
            <consortium name="Ensembl"/>
        </authorList>
    </citation>
    <scope>IDENTIFICATION</scope>
</reference>
<evidence type="ECO:0000259" key="1">
    <source>
        <dbReference type="Pfam" id="PF09128"/>
    </source>
</evidence>
<proteinExistence type="predicted"/>
<dbReference type="GeneTree" id="ENSGT00940000161180"/>
<dbReference type="PANTHER" id="PTHR45872:SF4">
    <property type="entry name" value="RHO GUANINE NUCLEOTIDE EXCHANGE FACTOR 1"/>
    <property type="match status" value="1"/>
</dbReference>
<dbReference type="Proteomes" id="UP000694392">
    <property type="component" value="Unplaced"/>
</dbReference>
<name>A0A8D0HMA7_SPHPU</name>
<dbReference type="GO" id="GO:0001664">
    <property type="term" value="F:G protein-coupled receptor binding"/>
    <property type="evidence" value="ECO:0007669"/>
    <property type="project" value="TreeGrafter"/>
</dbReference>
<evidence type="ECO:0000313" key="3">
    <source>
        <dbReference type="Proteomes" id="UP000694392"/>
    </source>
</evidence>
<dbReference type="PANTHER" id="PTHR45872">
    <property type="entry name" value="RHO GUANINE NUCLEOTIDE EXCHANGE FACTOR 2, ISOFORM D"/>
    <property type="match status" value="1"/>
</dbReference>
<dbReference type="InterPro" id="IPR044926">
    <property type="entry name" value="RGS_subdomain_2"/>
</dbReference>
<keyword evidence="3" id="KW-1185">Reference proteome</keyword>
<dbReference type="GO" id="GO:0005085">
    <property type="term" value="F:guanyl-nucleotide exchange factor activity"/>
    <property type="evidence" value="ECO:0007669"/>
    <property type="project" value="InterPro"/>
</dbReference>
<dbReference type="GO" id="GO:0007186">
    <property type="term" value="P:G protein-coupled receptor signaling pathway"/>
    <property type="evidence" value="ECO:0007669"/>
    <property type="project" value="TreeGrafter"/>
</dbReference>
<feature type="domain" description="Regulator of G protein signalling-like" evidence="1">
    <location>
        <begin position="40"/>
        <end position="73"/>
    </location>
</feature>
<reference evidence="2" key="1">
    <citation type="submission" date="2025-08" db="UniProtKB">
        <authorList>
            <consortium name="Ensembl"/>
        </authorList>
    </citation>
    <scope>IDENTIFICATION</scope>
</reference>
<sequence>MELEEGYNGSLGTRSGSAMAIIGAEDEDFENDMEPNPDDQTSLFQSLELVKVHPAYLMVFLQHIVLQFDSSPVVRPPPQEVCAKG</sequence>
<dbReference type="AlphaFoldDB" id="A0A8D0HMA7"/>
<dbReference type="InterPro" id="IPR015212">
    <property type="entry name" value="RGS-like_dom"/>
</dbReference>
<dbReference type="Ensembl" id="ENSSPUT00000023337.1">
    <property type="protein sequence ID" value="ENSSPUP00000021904.1"/>
    <property type="gene ID" value="ENSSPUG00000016807.1"/>
</dbReference>
<dbReference type="InterPro" id="IPR036305">
    <property type="entry name" value="RGS_sf"/>
</dbReference>
<evidence type="ECO:0000313" key="2">
    <source>
        <dbReference type="Ensembl" id="ENSSPUP00000021904.1"/>
    </source>
</evidence>
<dbReference type="Pfam" id="PF09128">
    <property type="entry name" value="RGS-like"/>
    <property type="match status" value="1"/>
</dbReference>
<organism evidence="2 3">
    <name type="scientific">Sphenodon punctatus</name>
    <name type="common">Tuatara</name>
    <name type="synonym">Hatteria punctata</name>
    <dbReference type="NCBI Taxonomy" id="8508"/>
    <lineage>
        <taxon>Eukaryota</taxon>
        <taxon>Metazoa</taxon>
        <taxon>Chordata</taxon>
        <taxon>Craniata</taxon>
        <taxon>Vertebrata</taxon>
        <taxon>Euteleostomi</taxon>
        <taxon>Lepidosauria</taxon>
        <taxon>Sphenodontia</taxon>
        <taxon>Sphenodontidae</taxon>
        <taxon>Sphenodon</taxon>
    </lineage>
</organism>
<accession>A0A8D0HMA7</accession>
<dbReference type="GO" id="GO:0005737">
    <property type="term" value="C:cytoplasm"/>
    <property type="evidence" value="ECO:0007669"/>
    <property type="project" value="InterPro"/>
</dbReference>
<protein>
    <recommendedName>
        <fullName evidence="1">Regulator of G protein signalling-like domain-containing protein</fullName>
    </recommendedName>
</protein>
<dbReference type="SUPFAM" id="SSF48097">
    <property type="entry name" value="Regulator of G-protein signaling, RGS"/>
    <property type="match status" value="1"/>
</dbReference>